<dbReference type="Proteomes" id="UP000528595">
    <property type="component" value="Unassembled WGS sequence"/>
</dbReference>
<organism evidence="2">
    <name type="scientific">Xanthomonas arboricola</name>
    <dbReference type="NCBI Taxonomy" id="56448"/>
    <lineage>
        <taxon>Bacteria</taxon>
        <taxon>Pseudomonadati</taxon>
        <taxon>Pseudomonadota</taxon>
        <taxon>Gammaproteobacteria</taxon>
        <taxon>Lysobacterales</taxon>
        <taxon>Lysobacteraceae</taxon>
        <taxon>Xanthomonas</taxon>
    </lineage>
</organism>
<evidence type="ECO:0000313" key="2">
    <source>
        <dbReference type="EMBL" id="MBB5668669.1"/>
    </source>
</evidence>
<dbReference type="EMBL" id="JACIIQ010000001">
    <property type="protein sequence ID" value="MBB5668669.1"/>
    <property type="molecule type" value="Genomic_DNA"/>
</dbReference>
<gene>
    <name evidence="2" type="ORF">FHR65_000178</name>
</gene>
<comment type="caution">
    <text evidence="2">The sequence shown here is derived from an EMBL/GenBank/DDBJ whole genome shotgun (WGS) entry which is preliminary data.</text>
</comment>
<name>A0AB73GRD9_9XANT</name>
<sequence length="59" mass="6132">MSASTPGEVAIISQLPAEHGGDLFSARTSSPAPENEKSRQCRLFSCQPAILGGSLPAVY</sequence>
<dbReference type="AlphaFoldDB" id="A0AB73GRD9"/>
<proteinExistence type="predicted"/>
<evidence type="ECO:0000256" key="1">
    <source>
        <dbReference type="SAM" id="MobiDB-lite"/>
    </source>
</evidence>
<feature type="region of interest" description="Disordered" evidence="1">
    <location>
        <begin position="14"/>
        <end position="39"/>
    </location>
</feature>
<accession>A0AB73GRD9</accession>
<reference evidence="2" key="1">
    <citation type="submission" date="2020-08" db="EMBL/GenBank/DDBJ databases">
        <title>Studying the diversity of plant-associated saprophytic bacteria and their role in host health and plant-pathogen interactions.</title>
        <authorList>
            <person name="Potnis N."/>
        </authorList>
    </citation>
    <scope>NUCLEOTIDE SEQUENCE</scope>
    <source>
        <strain evidence="2">F21</strain>
    </source>
</reference>
<dbReference type="RefSeq" id="WP_126965554.1">
    <property type="nucleotide sequence ID" value="NZ_JACHNQ010000001.1"/>
</dbReference>
<protein>
    <submittedName>
        <fullName evidence="2">Uncharacterized protein</fullName>
    </submittedName>
</protein>